<keyword evidence="7 10" id="KW-1133">Transmembrane helix</keyword>
<evidence type="ECO:0000256" key="6">
    <source>
        <dbReference type="ARBA" id="ARBA00022927"/>
    </source>
</evidence>
<reference evidence="12 13" key="1">
    <citation type="journal article" date="2016" name="Nat. Commun.">
        <title>Thousands of microbial genomes shed light on interconnected biogeochemical processes in an aquifer system.</title>
        <authorList>
            <person name="Anantharaman K."/>
            <person name="Brown C.T."/>
            <person name="Hug L.A."/>
            <person name="Sharon I."/>
            <person name="Castelle C.J."/>
            <person name="Probst A.J."/>
            <person name="Thomas B.C."/>
            <person name="Singh A."/>
            <person name="Wilkins M.J."/>
            <person name="Karaoz U."/>
            <person name="Brodie E.L."/>
            <person name="Williams K.H."/>
            <person name="Hubbard S.S."/>
            <person name="Banfield J.F."/>
        </authorList>
    </citation>
    <scope>NUCLEOTIDE SEQUENCE [LARGE SCALE GENOMIC DNA]</scope>
</reference>
<comment type="subunit">
    <text evidence="10">Forms a complex with SecD. Part of the essential Sec protein translocation apparatus which comprises SecA, SecYEG and auxiliary proteins SecDF. Other proteins may also be involved.</text>
</comment>
<evidence type="ECO:0000256" key="4">
    <source>
        <dbReference type="ARBA" id="ARBA00022519"/>
    </source>
</evidence>
<dbReference type="NCBIfam" id="TIGR00966">
    <property type="entry name" value="transloc_SecF"/>
    <property type="match status" value="1"/>
</dbReference>
<dbReference type="GO" id="GO:0005886">
    <property type="term" value="C:plasma membrane"/>
    <property type="evidence" value="ECO:0007669"/>
    <property type="project" value="UniProtKB-SubCell"/>
</dbReference>
<dbReference type="PROSITE" id="PS50156">
    <property type="entry name" value="SSD"/>
    <property type="match status" value="1"/>
</dbReference>
<feature type="transmembrane region" description="Helical" evidence="10">
    <location>
        <begin position="128"/>
        <end position="147"/>
    </location>
</feature>
<dbReference type="AlphaFoldDB" id="A0A1F5TC59"/>
<dbReference type="EMBL" id="MFGM01000033">
    <property type="protein sequence ID" value="OGF36574.1"/>
    <property type="molecule type" value="Genomic_DNA"/>
</dbReference>
<dbReference type="InterPro" id="IPR022646">
    <property type="entry name" value="SecD/SecF_CS"/>
</dbReference>
<feature type="transmembrane region" description="Helical" evidence="10">
    <location>
        <begin position="266"/>
        <end position="292"/>
    </location>
</feature>
<accession>A0A1F5TC59</accession>
<organism evidence="12 13">
    <name type="scientific">Candidatus Falkowbacteria bacterium RIFOXYC2_FULL_48_21</name>
    <dbReference type="NCBI Taxonomy" id="1798005"/>
    <lineage>
        <taxon>Bacteria</taxon>
        <taxon>Candidatus Falkowiibacteriota</taxon>
    </lineage>
</organism>
<keyword evidence="2 10" id="KW-0813">Transport</keyword>
<dbReference type="GO" id="GO:0006605">
    <property type="term" value="P:protein targeting"/>
    <property type="evidence" value="ECO:0007669"/>
    <property type="project" value="UniProtKB-UniRule"/>
</dbReference>
<feature type="transmembrane region" description="Helical" evidence="10">
    <location>
        <begin position="159"/>
        <end position="185"/>
    </location>
</feature>
<dbReference type="InterPro" id="IPR048634">
    <property type="entry name" value="SecD_SecF_C"/>
</dbReference>
<evidence type="ECO:0000256" key="3">
    <source>
        <dbReference type="ARBA" id="ARBA00022475"/>
    </source>
</evidence>
<keyword evidence="6 10" id="KW-0653">Protein transport</keyword>
<evidence type="ECO:0000256" key="9">
    <source>
        <dbReference type="ARBA" id="ARBA00023136"/>
    </source>
</evidence>
<feature type="transmembrane region" description="Helical" evidence="10">
    <location>
        <begin position="12"/>
        <end position="32"/>
    </location>
</feature>
<feature type="transmembrane region" description="Helical" evidence="10">
    <location>
        <begin position="191"/>
        <end position="212"/>
    </location>
</feature>
<dbReference type="InterPro" id="IPR022645">
    <property type="entry name" value="SecD/SecF_bac"/>
</dbReference>
<evidence type="ECO:0000256" key="8">
    <source>
        <dbReference type="ARBA" id="ARBA00023010"/>
    </source>
</evidence>
<protein>
    <recommendedName>
        <fullName evidence="10">Protein-export membrane protein SecF</fullName>
    </recommendedName>
</protein>
<evidence type="ECO:0000259" key="11">
    <source>
        <dbReference type="PROSITE" id="PS50156"/>
    </source>
</evidence>
<dbReference type="GO" id="GO:0015450">
    <property type="term" value="F:protein-transporting ATPase activity"/>
    <property type="evidence" value="ECO:0007669"/>
    <property type="project" value="InterPro"/>
</dbReference>
<dbReference type="Gene3D" id="1.20.1640.10">
    <property type="entry name" value="Multidrug efflux transporter AcrB transmembrane domain"/>
    <property type="match status" value="1"/>
</dbReference>
<evidence type="ECO:0000256" key="2">
    <source>
        <dbReference type="ARBA" id="ARBA00022448"/>
    </source>
</evidence>
<dbReference type="PRINTS" id="PR01755">
    <property type="entry name" value="SECFTRNLCASE"/>
</dbReference>
<keyword evidence="8 10" id="KW-0811">Translocation</keyword>
<keyword evidence="4" id="KW-0997">Cell inner membrane</keyword>
<dbReference type="HAMAP" id="MF_01464_B">
    <property type="entry name" value="SecF_B"/>
    <property type="match status" value="1"/>
</dbReference>
<dbReference type="SUPFAM" id="SSF82866">
    <property type="entry name" value="Multidrug efflux transporter AcrB transmembrane domain"/>
    <property type="match status" value="1"/>
</dbReference>
<gene>
    <name evidence="10" type="primary">secF</name>
    <name evidence="12" type="ORF">A2482_02210</name>
</gene>
<dbReference type="GO" id="GO:0043952">
    <property type="term" value="P:protein transport by the Sec complex"/>
    <property type="evidence" value="ECO:0007669"/>
    <property type="project" value="UniProtKB-UniRule"/>
</dbReference>
<dbReference type="Proteomes" id="UP000178656">
    <property type="component" value="Unassembled WGS sequence"/>
</dbReference>
<comment type="similarity">
    <text evidence="10">Belongs to the SecD/SecF family. SecF subfamily.</text>
</comment>
<evidence type="ECO:0000256" key="1">
    <source>
        <dbReference type="ARBA" id="ARBA00004651"/>
    </source>
</evidence>
<name>A0A1F5TC59_9BACT</name>
<comment type="subcellular location">
    <subcellularLocation>
        <location evidence="1 10">Cell membrane</location>
        <topology evidence="1 10">Multi-pass membrane protein</topology>
    </subcellularLocation>
</comment>
<dbReference type="Pfam" id="PF07549">
    <property type="entry name" value="Sec_GG"/>
    <property type="match status" value="1"/>
</dbReference>
<sequence>MNLPIIQYRKLWLTISGAMFVLAIIFLATWGLKFGIDFTGGSLLEVKFLQERPDVETVRGAIDELALGGEVIIQPTQEKNMILRFQESTEEVHQKIVKQLNEKFVGGMQEERFESIGASIGQEMKTKAIYSILIVVIAIIIYIAIAFRKVSFPVPSWKYGVFAAMAMMHDVVITMGVFSALGHFFGIEVGLPFVAACLTVLGYSVNDTIVIFDRTRENLGRLAKTDFPTVVNRSLNETMARSINTTLTTLLAIVAVYFFGGESIKYFALALFVGIFLGAYSSIFVASPLLVLSERWGKE</sequence>
<dbReference type="Pfam" id="PF02355">
    <property type="entry name" value="SecD_SecF_C"/>
    <property type="match status" value="1"/>
</dbReference>
<feature type="domain" description="SSD" evidence="11">
    <location>
        <begin position="128"/>
        <end position="292"/>
    </location>
</feature>
<dbReference type="PANTHER" id="PTHR30081">
    <property type="entry name" value="PROTEIN-EXPORT MEMBRANE PROTEIN SEC"/>
    <property type="match status" value="1"/>
</dbReference>
<keyword evidence="5 10" id="KW-0812">Transmembrane</keyword>
<comment type="caution">
    <text evidence="12">The sequence shown here is derived from an EMBL/GenBank/DDBJ whole genome shotgun (WGS) entry which is preliminary data.</text>
</comment>
<comment type="function">
    <text evidence="10">Part of the Sec protein translocase complex. Interacts with the SecYEG preprotein conducting channel. SecDF uses the proton motive force (PMF) to complete protein translocation after the ATP-dependent function of SecA.</text>
</comment>
<evidence type="ECO:0000256" key="10">
    <source>
        <dbReference type="HAMAP-Rule" id="MF_01464"/>
    </source>
</evidence>
<dbReference type="InterPro" id="IPR000731">
    <property type="entry name" value="SSD"/>
</dbReference>
<dbReference type="PANTHER" id="PTHR30081:SF8">
    <property type="entry name" value="PROTEIN TRANSLOCASE SUBUNIT SECF"/>
    <property type="match status" value="1"/>
</dbReference>
<evidence type="ECO:0000313" key="13">
    <source>
        <dbReference type="Proteomes" id="UP000178656"/>
    </source>
</evidence>
<keyword evidence="3 10" id="KW-1003">Cell membrane</keyword>
<keyword evidence="9 10" id="KW-0472">Membrane</keyword>
<proteinExistence type="inferred from homology"/>
<dbReference type="InterPro" id="IPR005665">
    <property type="entry name" value="SecF_bac"/>
</dbReference>
<feature type="transmembrane region" description="Helical" evidence="10">
    <location>
        <begin position="242"/>
        <end position="260"/>
    </location>
</feature>
<evidence type="ECO:0000313" key="12">
    <source>
        <dbReference type="EMBL" id="OGF36574.1"/>
    </source>
</evidence>
<dbReference type="GO" id="GO:0065002">
    <property type="term" value="P:intracellular protein transmembrane transport"/>
    <property type="evidence" value="ECO:0007669"/>
    <property type="project" value="UniProtKB-UniRule"/>
</dbReference>
<dbReference type="InterPro" id="IPR022813">
    <property type="entry name" value="SecD/SecF_arch_bac"/>
</dbReference>
<evidence type="ECO:0000256" key="5">
    <source>
        <dbReference type="ARBA" id="ARBA00022692"/>
    </source>
</evidence>
<evidence type="ECO:0000256" key="7">
    <source>
        <dbReference type="ARBA" id="ARBA00022989"/>
    </source>
</evidence>